<evidence type="ECO:0000313" key="3">
    <source>
        <dbReference type="Proteomes" id="UP000604273"/>
    </source>
</evidence>
<keyword evidence="3" id="KW-1185">Reference proteome</keyword>
<comment type="caution">
    <text evidence="2">The sequence shown here is derived from an EMBL/GenBank/DDBJ whole genome shotgun (WGS) entry which is preliminary data.</text>
</comment>
<name>A0A8H4TIL3_9HYPO</name>
<evidence type="ECO:0000313" key="2">
    <source>
        <dbReference type="EMBL" id="KAF4958496.1"/>
    </source>
</evidence>
<accession>A0A8H4TIL3</accession>
<dbReference type="PROSITE" id="PS50181">
    <property type="entry name" value="FBOX"/>
    <property type="match status" value="1"/>
</dbReference>
<feature type="domain" description="F-box" evidence="1">
    <location>
        <begin position="47"/>
        <end position="93"/>
    </location>
</feature>
<dbReference type="Proteomes" id="UP000604273">
    <property type="component" value="Unassembled WGS sequence"/>
</dbReference>
<reference evidence="2" key="1">
    <citation type="journal article" date="2020" name="BMC Genomics">
        <title>Correction to: Identification and distribution of gene clusters required for synthesis of sphingolipid metabolism inhibitors in diverse species of the filamentous fungus Fusarium.</title>
        <authorList>
            <person name="Kim H.S."/>
            <person name="Lohmar J.M."/>
            <person name="Busman M."/>
            <person name="Brown D.W."/>
            <person name="Naumann T.A."/>
            <person name="Divon H.H."/>
            <person name="Lysoe E."/>
            <person name="Uhlig S."/>
            <person name="Proctor R.H."/>
        </authorList>
    </citation>
    <scope>NUCLEOTIDE SEQUENCE</scope>
    <source>
        <strain evidence="2">NRRL 45417</strain>
    </source>
</reference>
<dbReference type="OrthoDB" id="2687876at2759"/>
<organism evidence="2 3">
    <name type="scientific">Fusarium gaditjirri</name>
    <dbReference type="NCBI Taxonomy" id="282569"/>
    <lineage>
        <taxon>Eukaryota</taxon>
        <taxon>Fungi</taxon>
        <taxon>Dikarya</taxon>
        <taxon>Ascomycota</taxon>
        <taxon>Pezizomycotina</taxon>
        <taxon>Sordariomycetes</taxon>
        <taxon>Hypocreomycetidae</taxon>
        <taxon>Hypocreales</taxon>
        <taxon>Nectriaceae</taxon>
        <taxon>Fusarium</taxon>
        <taxon>Fusarium nisikadoi species complex</taxon>
    </lineage>
</organism>
<sequence length="359" mass="39903">MLNVSPELEALISCASHRPRHLLEAMITIPDTQKPTQPTLAERVSSIGILDRLPPEIIFMLLGMLDIESIASFVRASFRGNTYIKSLQAYRDLVAFAPQTLTALGKAGLLNLHSVTELHAALRTERCASCVEYGAFLFLPTCERCCWECLRHNPSLRVLPPKEAKRYFAVSERHIQRLRTISVIPGNYGISRSPFPRSCRLVSVRAAKELGLMVHGSADRLSQAMTTKCKSAGLRADGRFLQSDPVTSQNQDPLLLPSQGNIPTDKLFGMASIPFPSLSASGRLENGLWCRGCEITLHQYDSLRLPRRVLATLVPRNRDALLVLLGLERRARSTGSFLEHIKHCYGIQQLVPRLTIGDD</sequence>
<reference evidence="2" key="2">
    <citation type="submission" date="2020-05" db="EMBL/GenBank/DDBJ databases">
        <authorList>
            <person name="Kim H.-S."/>
            <person name="Proctor R.H."/>
            <person name="Brown D.W."/>
        </authorList>
    </citation>
    <scope>NUCLEOTIDE SEQUENCE</scope>
    <source>
        <strain evidence="2">NRRL 45417</strain>
    </source>
</reference>
<protein>
    <recommendedName>
        <fullName evidence="1">F-box domain-containing protein</fullName>
    </recommendedName>
</protein>
<proteinExistence type="predicted"/>
<evidence type="ECO:0000259" key="1">
    <source>
        <dbReference type="PROSITE" id="PS50181"/>
    </source>
</evidence>
<gene>
    <name evidence="2" type="ORF">FGADI_2420</name>
</gene>
<dbReference type="EMBL" id="JABFAI010000052">
    <property type="protein sequence ID" value="KAF4958496.1"/>
    <property type="molecule type" value="Genomic_DNA"/>
</dbReference>
<dbReference type="InterPro" id="IPR001810">
    <property type="entry name" value="F-box_dom"/>
</dbReference>
<dbReference type="AlphaFoldDB" id="A0A8H4TIL3"/>